<comment type="caution">
    <text evidence="1">The sequence shown here is derived from an EMBL/GenBank/DDBJ whole genome shotgun (WGS) entry which is preliminary data.</text>
</comment>
<accession>I7IW02</accession>
<evidence type="ECO:0000313" key="2">
    <source>
        <dbReference type="Proteomes" id="UP000009320"/>
    </source>
</evidence>
<dbReference type="EMBL" id="CAKE01000021">
    <property type="protein sequence ID" value="CCI82338.1"/>
    <property type="molecule type" value="Genomic_DNA"/>
</dbReference>
<evidence type="ECO:0000313" key="1">
    <source>
        <dbReference type="EMBL" id="CCI82338.1"/>
    </source>
</evidence>
<gene>
    <name evidence="1" type="ORF">BN55_04380</name>
</gene>
<dbReference type="Proteomes" id="UP000009320">
    <property type="component" value="Unassembled WGS sequence"/>
</dbReference>
<dbReference type="AlphaFoldDB" id="I7IW02"/>
<sequence length="34" mass="4082">MSLSEEDIKRIANEVYELQIKCHEHFAGFFVFYS</sequence>
<keyword evidence="2" id="KW-1185">Reference proteome</keyword>
<protein>
    <submittedName>
        <fullName evidence="1">Uncharacterized protein</fullName>
    </submittedName>
</protein>
<name>I7IW02_9LACO</name>
<reference evidence="1 2" key="1">
    <citation type="submission" date="2012-06" db="EMBL/GenBank/DDBJ databases">
        <title>Draft Genome Sequence of Lactobacillus hominis Strain CRBIP 24.179T, isolated from human intestine.</title>
        <authorList>
            <person name="Cousin S."/>
            <person name="Ma L."/>
            <person name="Bizet C."/>
            <person name="Loux V."/>
            <person name="Bouchier C."/>
            <person name="Clermont D."/>
            <person name="Creno S."/>
        </authorList>
    </citation>
    <scope>NUCLEOTIDE SEQUENCE [LARGE SCALE GENOMIC DNA]</scope>
    <source>
        <strain evidence="2">CRBIP 24.179T</strain>
    </source>
</reference>
<organism evidence="1 2">
    <name type="scientific">Lactobacillus hominis DSM 23910 = CRBIP 24.179</name>
    <dbReference type="NCBI Taxonomy" id="1423758"/>
    <lineage>
        <taxon>Bacteria</taxon>
        <taxon>Bacillati</taxon>
        <taxon>Bacillota</taxon>
        <taxon>Bacilli</taxon>
        <taxon>Lactobacillales</taxon>
        <taxon>Lactobacillaceae</taxon>
        <taxon>Lactobacillus</taxon>
    </lineage>
</organism>
<proteinExistence type="predicted"/>